<dbReference type="InterPro" id="IPR036291">
    <property type="entry name" value="NAD(P)-bd_dom_sf"/>
</dbReference>
<evidence type="ECO:0000313" key="3">
    <source>
        <dbReference type="EMBL" id="MFI2473103.1"/>
    </source>
</evidence>
<keyword evidence="1" id="KW-0560">Oxidoreductase</keyword>
<proteinExistence type="inferred from homology"/>
<evidence type="ECO:0000313" key="4">
    <source>
        <dbReference type="Proteomes" id="UP001611415"/>
    </source>
</evidence>
<reference evidence="3 4" key="1">
    <citation type="submission" date="2024-10" db="EMBL/GenBank/DDBJ databases">
        <title>The Natural Products Discovery Center: Release of the First 8490 Sequenced Strains for Exploring Actinobacteria Biosynthetic Diversity.</title>
        <authorList>
            <person name="Kalkreuter E."/>
            <person name="Kautsar S.A."/>
            <person name="Yang D."/>
            <person name="Bader C.D."/>
            <person name="Teijaro C.N."/>
            <person name="Fluegel L."/>
            <person name="Davis C.M."/>
            <person name="Simpson J.R."/>
            <person name="Lauterbach L."/>
            <person name="Steele A.D."/>
            <person name="Gui C."/>
            <person name="Meng S."/>
            <person name="Li G."/>
            <person name="Viehrig K."/>
            <person name="Ye F."/>
            <person name="Su P."/>
            <person name="Kiefer A.F."/>
            <person name="Nichols A."/>
            <person name="Cepeda A.J."/>
            <person name="Yan W."/>
            <person name="Fan B."/>
            <person name="Jiang Y."/>
            <person name="Adhikari A."/>
            <person name="Zheng C.-J."/>
            <person name="Schuster L."/>
            <person name="Cowan T.M."/>
            <person name="Smanski M.J."/>
            <person name="Chevrette M.G."/>
            <person name="De Carvalho L.P.S."/>
            <person name="Shen B."/>
        </authorList>
    </citation>
    <scope>NUCLEOTIDE SEQUENCE [LARGE SCALE GENOMIC DNA]</scope>
    <source>
        <strain evidence="3 4">NPDC019275</strain>
    </source>
</reference>
<evidence type="ECO:0000256" key="1">
    <source>
        <dbReference type="ARBA" id="ARBA00023002"/>
    </source>
</evidence>
<gene>
    <name evidence="3" type="ORF">ACH49W_06955</name>
</gene>
<accession>A0ABW7WW92</accession>
<organism evidence="3 4">
    <name type="scientific">Nocardia xishanensis</name>
    <dbReference type="NCBI Taxonomy" id="238964"/>
    <lineage>
        <taxon>Bacteria</taxon>
        <taxon>Bacillati</taxon>
        <taxon>Actinomycetota</taxon>
        <taxon>Actinomycetes</taxon>
        <taxon>Mycobacteriales</taxon>
        <taxon>Nocardiaceae</taxon>
        <taxon>Nocardia</taxon>
    </lineage>
</organism>
<name>A0ABW7WW92_9NOCA</name>
<dbReference type="InterPro" id="IPR002347">
    <property type="entry name" value="SDR_fam"/>
</dbReference>
<dbReference type="PRINTS" id="PR00081">
    <property type="entry name" value="GDHRDH"/>
</dbReference>
<dbReference type="Pfam" id="PF00106">
    <property type="entry name" value="adh_short"/>
    <property type="match status" value="1"/>
</dbReference>
<dbReference type="Gene3D" id="3.40.50.720">
    <property type="entry name" value="NAD(P)-binding Rossmann-like Domain"/>
    <property type="match status" value="1"/>
</dbReference>
<sequence length="270" mass="29930">MSRIVFAGATSGLGRQAALQLAEDGHELVLIGRDEARGEKLARETGGWFVRADLSVATHIDQVAEQVASRFGSVDVLINNAGVMTPERQVTAEGFELNFAVHHLAPYSLTGRLLPLLRRGGGRVINVNSEGHRQSMFRSGPVRIDLDDLQSSQRFDPFLVYSRTKLANLLFTYELHRRYPELAVAAVHPGFVRTDLGRDFPRARVALLHLTALSARQGAEPVVQLATTPNLSNGAYYNRFTETRSSDASYDRGLAQRLWELTEQFRGPFA</sequence>
<comment type="similarity">
    <text evidence="2">Belongs to the short-chain dehydrogenases/reductases (SDR) family.</text>
</comment>
<evidence type="ECO:0000256" key="2">
    <source>
        <dbReference type="RuleBase" id="RU000363"/>
    </source>
</evidence>
<dbReference type="PANTHER" id="PTHR43157">
    <property type="entry name" value="PHOSPHATIDYLINOSITOL-GLYCAN BIOSYNTHESIS CLASS F PROTEIN-RELATED"/>
    <property type="match status" value="1"/>
</dbReference>
<dbReference type="PRINTS" id="PR00080">
    <property type="entry name" value="SDRFAMILY"/>
</dbReference>
<protein>
    <submittedName>
        <fullName evidence="3">SDR family NAD(P)-dependent oxidoreductase</fullName>
    </submittedName>
</protein>
<dbReference type="EMBL" id="JBIRYO010000003">
    <property type="protein sequence ID" value="MFI2473103.1"/>
    <property type="molecule type" value="Genomic_DNA"/>
</dbReference>
<comment type="caution">
    <text evidence="3">The sequence shown here is derived from an EMBL/GenBank/DDBJ whole genome shotgun (WGS) entry which is preliminary data.</text>
</comment>
<dbReference type="PANTHER" id="PTHR43157:SF31">
    <property type="entry name" value="PHOSPHATIDYLINOSITOL-GLYCAN BIOSYNTHESIS CLASS F PROTEIN"/>
    <property type="match status" value="1"/>
</dbReference>
<keyword evidence="4" id="KW-1185">Reference proteome</keyword>
<dbReference type="RefSeq" id="WP_364823434.1">
    <property type="nucleotide sequence ID" value="NZ_JBFAYM010000010.1"/>
</dbReference>
<dbReference type="Proteomes" id="UP001611415">
    <property type="component" value="Unassembled WGS sequence"/>
</dbReference>
<dbReference type="SUPFAM" id="SSF51735">
    <property type="entry name" value="NAD(P)-binding Rossmann-fold domains"/>
    <property type="match status" value="1"/>
</dbReference>